<feature type="domain" description="HTH luxR-type" evidence="1">
    <location>
        <begin position="7"/>
        <end position="42"/>
    </location>
</feature>
<accession>A0A369TH24</accession>
<dbReference type="InterPro" id="IPR016032">
    <property type="entry name" value="Sig_transdc_resp-reg_C-effctor"/>
</dbReference>
<evidence type="ECO:0000313" key="2">
    <source>
        <dbReference type="EMBL" id="RDD63675.1"/>
    </source>
</evidence>
<dbReference type="Proteomes" id="UP000253941">
    <property type="component" value="Unassembled WGS sequence"/>
</dbReference>
<name>A0A369TH24_9PROT</name>
<evidence type="ECO:0000313" key="3">
    <source>
        <dbReference type="Proteomes" id="UP000253941"/>
    </source>
</evidence>
<keyword evidence="3" id="KW-1185">Reference proteome</keyword>
<dbReference type="EMBL" id="QPMH01000001">
    <property type="protein sequence ID" value="RDD63675.1"/>
    <property type="molecule type" value="Genomic_DNA"/>
</dbReference>
<dbReference type="SUPFAM" id="SSF46894">
    <property type="entry name" value="C-terminal effector domain of the bipartite response regulators"/>
    <property type="match status" value="1"/>
</dbReference>
<comment type="caution">
    <text evidence="2">The sequence shown here is derived from an EMBL/GenBank/DDBJ whole genome shotgun (WGS) entry which is preliminary data.</text>
</comment>
<protein>
    <recommendedName>
        <fullName evidence="1">HTH luxR-type domain-containing protein</fullName>
    </recommendedName>
</protein>
<dbReference type="GO" id="GO:0003677">
    <property type="term" value="F:DNA binding"/>
    <property type="evidence" value="ECO:0007669"/>
    <property type="project" value="InterPro"/>
</dbReference>
<sequence>MINVLDFSRRDMKVLRAVLDGRSRAEIARDLETSEAQVTIIVQGLLQYLSRARV</sequence>
<proteinExistence type="predicted"/>
<dbReference type="GO" id="GO:0006355">
    <property type="term" value="P:regulation of DNA-templated transcription"/>
    <property type="evidence" value="ECO:0007669"/>
    <property type="project" value="InterPro"/>
</dbReference>
<dbReference type="Pfam" id="PF00196">
    <property type="entry name" value="GerE"/>
    <property type="match status" value="1"/>
</dbReference>
<gene>
    <name evidence="2" type="ORF">DRB17_00370</name>
</gene>
<organism evidence="2 3">
    <name type="scientific">Ferruginivarius sediminum</name>
    <dbReference type="NCBI Taxonomy" id="2661937"/>
    <lineage>
        <taxon>Bacteria</taxon>
        <taxon>Pseudomonadati</taxon>
        <taxon>Pseudomonadota</taxon>
        <taxon>Alphaproteobacteria</taxon>
        <taxon>Rhodospirillales</taxon>
        <taxon>Rhodospirillaceae</taxon>
        <taxon>Ferruginivarius</taxon>
    </lineage>
</organism>
<dbReference type="Gene3D" id="1.10.10.10">
    <property type="entry name" value="Winged helix-like DNA-binding domain superfamily/Winged helix DNA-binding domain"/>
    <property type="match status" value="1"/>
</dbReference>
<dbReference type="InterPro" id="IPR036388">
    <property type="entry name" value="WH-like_DNA-bd_sf"/>
</dbReference>
<reference evidence="2 3" key="1">
    <citation type="submission" date="2018-07" db="EMBL/GenBank/DDBJ databases">
        <title>Venubactetium sediminum gen. nov., sp. nov., isolated from a marine solar saltern.</title>
        <authorList>
            <person name="Wang S."/>
        </authorList>
    </citation>
    <scope>NUCLEOTIDE SEQUENCE [LARGE SCALE GENOMIC DNA]</scope>
    <source>
        <strain evidence="2 3">WD2A32</strain>
    </source>
</reference>
<dbReference type="AlphaFoldDB" id="A0A369TH24"/>
<dbReference type="InterPro" id="IPR000792">
    <property type="entry name" value="Tscrpt_reg_LuxR_C"/>
</dbReference>
<dbReference type="RefSeq" id="WP_114580188.1">
    <property type="nucleotide sequence ID" value="NZ_QPMH01000001.1"/>
</dbReference>
<evidence type="ECO:0000259" key="1">
    <source>
        <dbReference type="Pfam" id="PF00196"/>
    </source>
</evidence>